<accession>A0A0E9VT78</accession>
<reference evidence="1" key="1">
    <citation type="submission" date="2014-11" db="EMBL/GenBank/DDBJ databases">
        <authorList>
            <person name="Amaro Gonzalez C."/>
        </authorList>
    </citation>
    <scope>NUCLEOTIDE SEQUENCE</scope>
</reference>
<evidence type="ECO:0000313" key="1">
    <source>
        <dbReference type="EMBL" id="JAH81266.1"/>
    </source>
</evidence>
<sequence length="44" mass="4690">MQTLGQRWTTSSTPPGLEELVTCSMGASSCLAVLHSCHRKISGQ</sequence>
<dbReference type="AlphaFoldDB" id="A0A0E9VT78"/>
<protein>
    <submittedName>
        <fullName evidence="1">Uncharacterized protein</fullName>
    </submittedName>
</protein>
<dbReference type="EMBL" id="GBXM01027311">
    <property type="protein sequence ID" value="JAH81266.1"/>
    <property type="molecule type" value="Transcribed_RNA"/>
</dbReference>
<organism evidence="1">
    <name type="scientific">Anguilla anguilla</name>
    <name type="common">European freshwater eel</name>
    <name type="synonym">Muraena anguilla</name>
    <dbReference type="NCBI Taxonomy" id="7936"/>
    <lineage>
        <taxon>Eukaryota</taxon>
        <taxon>Metazoa</taxon>
        <taxon>Chordata</taxon>
        <taxon>Craniata</taxon>
        <taxon>Vertebrata</taxon>
        <taxon>Euteleostomi</taxon>
        <taxon>Actinopterygii</taxon>
        <taxon>Neopterygii</taxon>
        <taxon>Teleostei</taxon>
        <taxon>Anguilliformes</taxon>
        <taxon>Anguillidae</taxon>
        <taxon>Anguilla</taxon>
    </lineage>
</organism>
<reference evidence="1" key="2">
    <citation type="journal article" date="2015" name="Fish Shellfish Immunol.">
        <title>Early steps in the European eel (Anguilla anguilla)-Vibrio vulnificus interaction in the gills: Role of the RtxA13 toxin.</title>
        <authorList>
            <person name="Callol A."/>
            <person name="Pajuelo D."/>
            <person name="Ebbesson L."/>
            <person name="Teles M."/>
            <person name="MacKenzie S."/>
            <person name="Amaro C."/>
        </authorList>
    </citation>
    <scope>NUCLEOTIDE SEQUENCE</scope>
</reference>
<proteinExistence type="predicted"/>
<dbReference type="PROSITE" id="PS51257">
    <property type="entry name" value="PROKAR_LIPOPROTEIN"/>
    <property type="match status" value="1"/>
</dbReference>
<dbReference type="EMBL" id="GBXM01099575">
    <property type="protein sequence ID" value="JAH09002.1"/>
    <property type="molecule type" value="Transcribed_RNA"/>
</dbReference>
<name>A0A0E9VT78_ANGAN</name>